<feature type="compositionally biased region" description="Pro residues" evidence="1">
    <location>
        <begin position="62"/>
        <end position="84"/>
    </location>
</feature>
<dbReference type="Proteomes" id="UP000075221">
    <property type="component" value="Chromosome"/>
</dbReference>
<evidence type="ECO:0000313" key="2">
    <source>
        <dbReference type="EMBL" id="AMS05542.1"/>
    </source>
</evidence>
<keyword evidence="5" id="KW-1185">Reference proteome</keyword>
<dbReference type="AlphaFoldDB" id="A0AAC8YF61"/>
<dbReference type="Proteomes" id="UP000178666">
    <property type="component" value="Chromosome"/>
</dbReference>
<dbReference type="EMBL" id="CP014352">
    <property type="protein sequence ID" value="AMS05542.1"/>
    <property type="molecule type" value="Genomic_DNA"/>
</dbReference>
<organism evidence="2 4">
    <name type="scientific">Acidipropionibacterium acidipropionici</name>
    <dbReference type="NCBI Taxonomy" id="1748"/>
    <lineage>
        <taxon>Bacteria</taxon>
        <taxon>Bacillati</taxon>
        <taxon>Actinomycetota</taxon>
        <taxon>Actinomycetes</taxon>
        <taxon>Propionibacteriales</taxon>
        <taxon>Propionibacteriaceae</taxon>
        <taxon>Acidipropionibacterium</taxon>
    </lineage>
</organism>
<evidence type="ECO:0000313" key="4">
    <source>
        <dbReference type="Proteomes" id="UP000075221"/>
    </source>
</evidence>
<proteinExistence type="predicted"/>
<evidence type="ECO:0000313" key="3">
    <source>
        <dbReference type="EMBL" id="AOZ47012.1"/>
    </source>
</evidence>
<protein>
    <submittedName>
        <fullName evidence="2">Uncharacterized protein</fullName>
    </submittedName>
</protein>
<feature type="region of interest" description="Disordered" evidence="1">
    <location>
        <begin position="103"/>
        <end position="126"/>
    </location>
</feature>
<feature type="compositionally biased region" description="Basic and acidic residues" evidence="1">
    <location>
        <begin position="113"/>
        <end position="126"/>
    </location>
</feature>
<dbReference type="EMBL" id="CP015970">
    <property type="protein sequence ID" value="AOZ47012.1"/>
    <property type="molecule type" value="Genomic_DNA"/>
</dbReference>
<sequence>MDAVADGEVLGALLDSLLDAVADGSEAPSSEGSADVPEEASAPLESPDVDAGELEGSAAGEPTPPVPPACADPAPAPGVEPPPGAATAVTVVMAAPLTASAAMADTPISRLLIPDRPDAMTHLRDP</sequence>
<evidence type="ECO:0000256" key="1">
    <source>
        <dbReference type="SAM" id="MobiDB-lite"/>
    </source>
</evidence>
<accession>A0AAC8YF61</accession>
<gene>
    <name evidence="3" type="ORF">A8L58_10320</name>
    <name evidence="2" type="ORF">AXH35_08880</name>
</gene>
<reference evidence="2 4" key="2">
    <citation type="submission" date="2016-02" db="EMBL/GenBank/DDBJ databases">
        <title>Complete Genome Sequence of Propionibacterium acidipropionici ATCC 55737.</title>
        <authorList>
            <person name="Luna Flores C.H."/>
            <person name="Nielsen L.K."/>
            <person name="Marcellin E."/>
        </authorList>
    </citation>
    <scope>NUCLEOTIDE SEQUENCE [LARGE SCALE GENOMIC DNA]</scope>
    <source>
        <strain evidence="2 4">ATCC 55737</strain>
    </source>
</reference>
<feature type="region of interest" description="Disordered" evidence="1">
    <location>
        <begin position="22"/>
        <end position="84"/>
    </location>
</feature>
<evidence type="ECO:0000313" key="5">
    <source>
        <dbReference type="Proteomes" id="UP000178666"/>
    </source>
</evidence>
<name>A0AAC8YF61_9ACTN</name>
<reference evidence="3 5" key="1">
    <citation type="journal article" date="2016" name="Plant Dis.">
        <title>Improved production of propionic acid using genome shuffling.</title>
        <authorList>
            <person name="Luna-Flores C.H."/>
            <person name="Palfreyman R.W."/>
            <person name="Kromer J.O."/>
            <person name="Nielsen L.K."/>
            <person name="Marcellin E."/>
        </authorList>
    </citation>
    <scope>NUCLEOTIDE SEQUENCE [LARGE SCALE GENOMIC DNA]</scope>
    <source>
        <strain evidence="3 5">F3E8</strain>
    </source>
</reference>